<dbReference type="PANTHER" id="PTHR11922">
    <property type="entry name" value="GMP SYNTHASE-RELATED"/>
    <property type="match status" value="1"/>
</dbReference>
<gene>
    <name evidence="16" type="ORF">FVE85_6862</name>
</gene>
<evidence type="ECO:0000313" key="16">
    <source>
        <dbReference type="EMBL" id="KAA8499277.1"/>
    </source>
</evidence>
<accession>A0A5J4Z9F1</accession>
<dbReference type="InterPro" id="IPR001674">
    <property type="entry name" value="GMP_synth_C"/>
</dbReference>
<keyword evidence="9" id="KW-0315">Glutamine amidotransferase</keyword>
<evidence type="ECO:0000256" key="7">
    <source>
        <dbReference type="ARBA" id="ARBA00022755"/>
    </source>
</evidence>
<dbReference type="InterPro" id="IPR004739">
    <property type="entry name" value="GMP_synth_GATase"/>
</dbReference>
<dbReference type="Gene3D" id="3.40.50.620">
    <property type="entry name" value="HUPs"/>
    <property type="match status" value="1"/>
</dbReference>
<comment type="pathway">
    <text evidence="1">Purine metabolism; GMP biosynthesis; GMP from XMP (L-Gln route): step 1/1.</text>
</comment>
<evidence type="ECO:0000256" key="13">
    <source>
        <dbReference type="ARBA" id="ARBA00049404"/>
    </source>
</evidence>
<evidence type="ECO:0000256" key="12">
    <source>
        <dbReference type="ARBA" id="ARBA00044933"/>
    </source>
</evidence>
<dbReference type="AlphaFoldDB" id="A0A5J4Z9F1"/>
<evidence type="ECO:0000256" key="5">
    <source>
        <dbReference type="ARBA" id="ARBA00022741"/>
    </source>
</evidence>
<dbReference type="NCBIfam" id="TIGR00888">
    <property type="entry name" value="guaA_Nterm"/>
    <property type="match status" value="1"/>
</dbReference>
<evidence type="ECO:0000256" key="6">
    <source>
        <dbReference type="ARBA" id="ARBA00022749"/>
    </source>
</evidence>
<comment type="catalytic activity">
    <reaction evidence="13">
        <text>XMP + L-glutamine + ATP + H2O = GMP + L-glutamate + AMP + diphosphate + 2 H(+)</text>
        <dbReference type="Rhea" id="RHEA:11680"/>
        <dbReference type="ChEBI" id="CHEBI:15377"/>
        <dbReference type="ChEBI" id="CHEBI:15378"/>
        <dbReference type="ChEBI" id="CHEBI:29985"/>
        <dbReference type="ChEBI" id="CHEBI:30616"/>
        <dbReference type="ChEBI" id="CHEBI:33019"/>
        <dbReference type="ChEBI" id="CHEBI:57464"/>
        <dbReference type="ChEBI" id="CHEBI:58115"/>
        <dbReference type="ChEBI" id="CHEBI:58359"/>
        <dbReference type="ChEBI" id="CHEBI:456215"/>
        <dbReference type="EC" id="6.3.5.2"/>
    </reaction>
</comment>
<dbReference type="GO" id="GO:0005829">
    <property type="term" value="C:cytosol"/>
    <property type="evidence" value="ECO:0007669"/>
    <property type="project" value="TreeGrafter"/>
</dbReference>
<dbReference type="Gene3D" id="3.30.300.10">
    <property type="match status" value="1"/>
</dbReference>
<keyword evidence="7 14" id="KW-0658">Purine biosynthesis</keyword>
<evidence type="ECO:0000256" key="3">
    <source>
        <dbReference type="ARBA" id="ARBA00021562"/>
    </source>
</evidence>
<dbReference type="InterPro" id="IPR017926">
    <property type="entry name" value="GATASE"/>
</dbReference>
<evidence type="ECO:0000256" key="8">
    <source>
        <dbReference type="ARBA" id="ARBA00022840"/>
    </source>
</evidence>
<dbReference type="FunFam" id="3.40.50.880:FF:000001">
    <property type="entry name" value="GMP synthase [glutamine-hydrolyzing]"/>
    <property type="match status" value="1"/>
</dbReference>
<dbReference type="NCBIfam" id="NF000848">
    <property type="entry name" value="PRK00074.1"/>
    <property type="match status" value="1"/>
</dbReference>
<evidence type="ECO:0000256" key="1">
    <source>
        <dbReference type="ARBA" id="ARBA00005153"/>
    </source>
</evidence>
<dbReference type="GO" id="GO:0005524">
    <property type="term" value="F:ATP binding"/>
    <property type="evidence" value="ECO:0007669"/>
    <property type="project" value="UniProtKB-UniRule"/>
</dbReference>
<dbReference type="EC" id="6.3.5.2" evidence="2"/>
<evidence type="ECO:0000256" key="4">
    <source>
        <dbReference type="ARBA" id="ARBA00022598"/>
    </source>
</evidence>
<keyword evidence="6 14" id="KW-0332">GMP biosynthesis</keyword>
<dbReference type="CDD" id="cd01742">
    <property type="entry name" value="GATase1_GMP_Synthase"/>
    <property type="match status" value="1"/>
</dbReference>
<dbReference type="Pfam" id="PF00117">
    <property type="entry name" value="GATase"/>
    <property type="match status" value="1"/>
</dbReference>
<organism evidence="16 17">
    <name type="scientific">Porphyridium purpureum</name>
    <name type="common">Red alga</name>
    <name type="synonym">Porphyridium cruentum</name>
    <dbReference type="NCBI Taxonomy" id="35688"/>
    <lineage>
        <taxon>Eukaryota</taxon>
        <taxon>Rhodophyta</taxon>
        <taxon>Bangiophyceae</taxon>
        <taxon>Porphyridiales</taxon>
        <taxon>Porphyridiaceae</taxon>
        <taxon>Porphyridium</taxon>
    </lineage>
</organism>
<evidence type="ECO:0000256" key="2">
    <source>
        <dbReference type="ARBA" id="ARBA00012746"/>
    </source>
</evidence>
<dbReference type="Proteomes" id="UP000324585">
    <property type="component" value="Unassembled WGS sequence"/>
</dbReference>
<sequence>MEKTLEEHELVVILDFGSQYSHLIARRLRECGVYSELRSCATRADELEPLLASQRLKGIILSGGPASVYEDGSPHIDPRVLELGIPILGICYGFQEMCHQLGGQVVKGDKQEFGYAELSVVQEGAERVLGAGLLFNELPARVKVWMSHGDKVQKLPDGFHDIATTANTEHASAACEARKMYGVQFHPEVTHSTYGMEILRNFVKQICGCAGDWSMNEFLSECTRDIKAMVGDAHVIGAVSGGVDSTVAAVLLNHAIGHQFHAILVDNGVLRKDEASEVISRLRDRCHVDLDVVDASELFLGKLQGVTEPEQKRKIIGNTFIEVFEQEAKAFSAKFLLQGTLYPDVIESLSHKGPSATIKTHHNVGGLPDRMDLKLIEPLRFLFKDEVRALGLVLGIERESVFRHPFPGPGLAIRILGEITPERLRKLREADAIYIEELRRNNLYDKIAQAFAALLPVKAVGVMGDMRTYEEIITLRAVETTDFMTADWFEFPHDVMKRISTRIVNEVRGVNRVLLDVTSKPPGTVEYL</sequence>
<feature type="domain" description="GMPS ATP-PPase" evidence="15">
    <location>
        <begin position="213"/>
        <end position="403"/>
    </location>
</feature>
<dbReference type="InterPro" id="IPR025777">
    <property type="entry name" value="GMPS_ATP_PPase_dom"/>
</dbReference>
<dbReference type="PRINTS" id="PR00096">
    <property type="entry name" value="GATASE"/>
</dbReference>
<dbReference type="SUPFAM" id="SSF54810">
    <property type="entry name" value="GMP synthetase C-terminal dimerisation domain"/>
    <property type="match status" value="1"/>
</dbReference>
<keyword evidence="4" id="KW-0436">Ligase</keyword>
<dbReference type="InterPro" id="IPR029062">
    <property type="entry name" value="Class_I_gatase-like"/>
</dbReference>
<dbReference type="PROSITE" id="PS51273">
    <property type="entry name" value="GATASE_TYPE_1"/>
    <property type="match status" value="1"/>
</dbReference>
<evidence type="ECO:0000313" key="17">
    <source>
        <dbReference type="Proteomes" id="UP000324585"/>
    </source>
</evidence>
<name>A0A5J4Z9F1_PORPP</name>
<keyword evidence="8 14" id="KW-0067">ATP-binding</keyword>
<protein>
    <recommendedName>
        <fullName evidence="3">GMP synthase [glutamine-hydrolyzing]</fullName>
        <ecNumber evidence="2">6.3.5.2</ecNumber>
    </recommendedName>
    <alternativeName>
        <fullName evidence="10">GMP synthetase</fullName>
    </alternativeName>
    <alternativeName>
        <fullName evidence="11">Glutamine amidotransferase</fullName>
    </alternativeName>
</protein>
<comment type="function">
    <text evidence="12">Catalyzes the conversion of xanthine monophosphate (XMP) to GMP in the presence of glutamine and ATP through an adenyl-XMP intermediate.</text>
</comment>
<dbReference type="InterPro" id="IPR014729">
    <property type="entry name" value="Rossmann-like_a/b/a_fold"/>
</dbReference>
<dbReference type="OrthoDB" id="1724632at2759"/>
<dbReference type="PROSITE" id="PS51553">
    <property type="entry name" value="GMPS_ATP_PPASE"/>
    <property type="match status" value="1"/>
</dbReference>
<dbReference type="HAMAP" id="MF_00344">
    <property type="entry name" value="GMP_synthase"/>
    <property type="match status" value="1"/>
</dbReference>
<dbReference type="FunFam" id="3.40.50.620:FF:000001">
    <property type="entry name" value="GMP synthase [glutamine-hydrolyzing]"/>
    <property type="match status" value="1"/>
</dbReference>
<dbReference type="NCBIfam" id="TIGR00884">
    <property type="entry name" value="guaA_Cterm"/>
    <property type="match status" value="1"/>
</dbReference>
<feature type="binding site" evidence="14">
    <location>
        <begin position="240"/>
        <end position="246"/>
    </location>
    <ligand>
        <name>ATP</name>
        <dbReference type="ChEBI" id="CHEBI:30616"/>
    </ligand>
</feature>
<reference evidence="17" key="1">
    <citation type="journal article" date="2019" name="Nat. Commun.">
        <title>Expansion of phycobilisome linker gene families in mesophilic red algae.</title>
        <authorList>
            <person name="Lee J."/>
            <person name="Kim D."/>
            <person name="Bhattacharya D."/>
            <person name="Yoon H.S."/>
        </authorList>
    </citation>
    <scope>NUCLEOTIDE SEQUENCE [LARGE SCALE GENOMIC DNA]</scope>
    <source>
        <strain evidence="17">CCMP 1328</strain>
    </source>
</reference>
<proteinExistence type="inferred from homology"/>
<evidence type="ECO:0000256" key="9">
    <source>
        <dbReference type="ARBA" id="ARBA00022962"/>
    </source>
</evidence>
<keyword evidence="5 14" id="KW-0547">Nucleotide-binding</keyword>
<evidence type="ECO:0000256" key="11">
    <source>
        <dbReference type="ARBA" id="ARBA00031356"/>
    </source>
</evidence>
<dbReference type="OMA" id="IWQSFAV"/>
<dbReference type="PRINTS" id="PR00097">
    <property type="entry name" value="ANTSNTHASEII"/>
</dbReference>
<dbReference type="InterPro" id="IPR022955">
    <property type="entry name" value="GMP_synthase"/>
</dbReference>
<dbReference type="UniPathway" id="UPA00189">
    <property type="reaction ID" value="UER00296"/>
</dbReference>
<dbReference type="FunFam" id="3.30.300.10:FF:000002">
    <property type="entry name" value="GMP synthase [glutamine-hydrolyzing]"/>
    <property type="match status" value="1"/>
</dbReference>
<dbReference type="CDD" id="cd01997">
    <property type="entry name" value="GMP_synthase_C"/>
    <property type="match status" value="1"/>
</dbReference>
<dbReference type="GO" id="GO:0003921">
    <property type="term" value="F:GMP synthase activity"/>
    <property type="evidence" value="ECO:0007669"/>
    <property type="project" value="InterPro"/>
</dbReference>
<comment type="caution">
    <text evidence="16">The sequence shown here is derived from an EMBL/GenBank/DDBJ whole genome shotgun (WGS) entry which is preliminary data.</text>
</comment>
<dbReference type="Gene3D" id="3.40.50.880">
    <property type="match status" value="1"/>
</dbReference>
<evidence type="ECO:0000259" key="15">
    <source>
        <dbReference type="PROSITE" id="PS51553"/>
    </source>
</evidence>
<dbReference type="PANTHER" id="PTHR11922:SF2">
    <property type="entry name" value="GMP SYNTHASE [GLUTAMINE-HYDROLYZING]"/>
    <property type="match status" value="1"/>
</dbReference>
<dbReference type="Pfam" id="PF00958">
    <property type="entry name" value="GMP_synt_C"/>
    <property type="match status" value="1"/>
</dbReference>
<dbReference type="EMBL" id="VRMN01000001">
    <property type="protein sequence ID" value="KAA8499277.1"/>
    <property type="molecule type" value="Genomic_DNA"/>
</dbReference>
<dbReference type="SUPFAM" id="SSF52317">
    <property type="entry name" value="Class I glutamine amidotransferase-like"/>
    <property type="match status" value="1"/>
</dbReference>
<evidence type="ECO:0000256" key="10">
    <source>
        <dbReference type="ARBA" id="ARBA00030464"/>
    </source>
</evidence>
<evidence type="ECO:0000256" key="14">
    <source>
        <dbReference type="PROSITE-ProRule" id="PRU00886"/>
    </source>
</evidence>
<dbReference type="SUPFAM" id="SSF52402">
    <property type="entry name" value="Adenine nucleotide alpha hydrolases-like"/>
    <property type="match status" value="1"/>
</dbReference>
<keyword evidence="17" id="KW-1185">Reference proteome</keyword>